<feature type="transmembrane region" description="Helical" evidence="2">
    <location>
        <begin position="109"/>
        <end position="127"/>
    </location>
</feature>
<feature type="transmembrane region" description="Helical" evidence="2">
    <location>
        <begin position="394"/>
        <end position="416"/>
    </location>
</feature>
<evidence type="ECO:0000313" key="4">
    <source>
        <dbReference type="Proteomes" id="UP000785679"/>
    </source>
</evidence>
<dbReference type="AlphaFoldDB" id="A0A8J8NPI2"/>
<comment type="caution">
    <text evidence="3">The sequence shown here is derived from an EMBL/GenBank/DDBJ whole genome shotgun (WGS) entry which is preliminary data.</text>
</comment>
<feature type="transmembrane region" description="Helical" evidence="2">
    <location>
        <begin position="139"/>
        <end position="159"/>
    </location>
</feature>
<protein>
    <submittedName>
        <fullName evidence="3">Uncharacterized protein</fullName>
    </submittedName>
</protein>
<gene>
    <name evidence="3" type="ORF">FGO68_gene194</name>
</gene>
<dbReference type="GO" id="GO:0016020">
    <property type="term" value="C:membrane"/>
    <property type="evidence" value="ECO:0007669"/>
    <property type="project" value="InterPro"/>
</dbReference>
<evidence type="ECO:0000256" key="2">
    <source>
        <dbReference type="SAM" id="Phobius"/>
    </source>
</evidence>
<dbReference type="Pfam" id="PF01554">
    <property type="entry name" value="MatE"/>
    <property type="match status" value="2"/>
</dbReference>
<keyword evidence="4" id="KW-1185">Reference proteome</keyword>
<feature type="transmembrane region" description="Helical" evidence="2">
    <location>
        <begin position="296"/>
        <end position="315"/>
    </location>
</feature>
<keyword evidence="2" id="KW-1133">Transmembrane helix</keyword>
<keyword evidence="2" id="KW-0812">Transmembrane</keyword>
<accession>A0A8J8NPI2</accession>
<sequence>MFSALFTEVINLAFVGHLNSESMLAGVGLANMFLNITTVSVMMGLNQALNTLVAQSYGMEDYYMCGVFFNRARILVSIVMMPLAIILYNTETIFGLMGFDYEASHQAQLYIYLMIPAVYILGLCDANRRLLSCMGYQNIPMAIQLISTFLHIFWCWLLTDKMGMGIKGPGLANIITNLVNLVAVHIYTKRFTDTKVSKEAYIMPTRECFDLVGLLEYMKLGLPSIGMVCMEWSSFEIMTIYSAYIGVTATATQIVILNTEIITFMATMGLQYAAQTLISNQLGAQQVNTAMRSRKFIKLVGYMTGLTMGLFIFFFRNFIAEFYTSLDEVQQEADYLFKYLAFFHIIDSSQGINQGLIRGLGKYNLLTYSALIGYFVISLPMEYIFGFALNLGLIGLWIGQTVGITCHLLCTEYLLFCHYDWHQVARDIKESHDKEVERIEMVKQGRKKGEIQLA</sequence>
<dbReference type="OrthoDB" id="2126698at2759"/>
<feature type="transmembrane region" description="Helical" evidence="2">
    <location>
        <begin position="171"/>
        <end position="188"/>
    </location>
</feature>
<evidence type="ECO:0000256" key="1">
    <source>
        <dbReference type="ARBA" id="ARBA00010199"/>
    </source>
</evidence>
<proteinExistence type="inferred from homology"/>
<comment type="similarity">
    <text evidence="1">Belongs to the multi antimicrobial extrusion (MATE) (TC 2.A.66.1) family.</text>
</comment>
<dbReference type="InterPro" id="IPR002528">
    <property type="entry name" value="MATE_fam"/>
</dbReference>
<keyword evidence="2" id="KW-0472">Membrane</keyword>
<feature type="transmembrane region" description="Helical" evidence="2">
    <location>
        <begin position="74"/>
        <end position="97"/>
    </location>
</feature>
<feature type="transmembrane region" description="Helical" evidence="2">
    <location>
        <begin position="32"/>
        <end position="53"/>
    </location>
</feature>
<organism evidence="3 4">
    <name type="scientific">Halteria grandinella</name>
    <dbReference type="NCBI Taxonomy" id="5974"/>
    <lineage>
        <taxon>Eukaryota</taxon>
        <taxon>Sar</taxon>
        <taxon>Alveolata</taxon>
        <taxon>Ciliophora</taxon>
        <taxon>Intramacronucleata</taxon>
        <taxon>Spirotrichea</taxon>
        <taxon>Stichotrichia</taxon>
        <taxon>Sporadotrichida</taxon>
        <taxon>Halteriidae</taxon>
        <taxon>Halteria</taxon>
    </lineage>
</organism>
<dbReference type="EMBL" id="RRYP01009370">
    <property type="protein sequence ID" value="TNV79111.1"/>
    <property type="molecule type" value="Genomic_DNA"/>
</dbReference>
<dbReference type="GO" id="GO:0015297">
    <property type="term" value="F:antiporter activity"/>
    <property type="evidence" value="ECO:0007669"/>
    <property type="project" value="InterPro"/>
</dbReference>
<dbReference type="GO" id="GO:0042910">
    <property type="term" value="F:xenobiotic transmembrane transporter activity"/>
    <property type="evidence" value="ECO:0007669"/>
    <property type="project" value="InterPro"/>
</dbReference>
<name>A0A8J8NPI2_HALGN</name>
<evidence type="ECO:0000313" key="3">
    <source>
        <dbReference type="EMBL" id="TNV79111.1"/>
    </source>
</evidence>
<dbReference type="NCBIfam" id="TIGR00797">
    <property type="entry name" value="matE"/>
    <property type="match status" value="1"/>
</dbReference>
<dbReference type="Proteomes" id="UP000785679">
    <property type="component" value="Unassembled WGS sequence"/>
</dbReference>
<reference evidence="3" key="1">
    <citation type="submission" date="2019-06" db="EMBL/GenBank/DDBJ databases">
        <authorList>
            <person name="Zheng W."/>
        </authorList>
    </citation>
    <scope>NUCLEOTIDE SEQUENCE</scope>
    <source>
        <strain evidence="3">QDHG01</strain>
    </source>
</reference>
<feature type="transmembrane region" description="Helical" evidence="2">
    <location>
        <begin position="365"/>
        <end position="388"/>
    </location>
</feature>
<dbReference type="PANTHER" id="PTHR11206">
    <property type="entry name" value="MULTIDRUG RESISTANCE PROTEIN"/>
    <property type="match status" value="1"/>
</dbReference>